<comment type="pathway">
    <text evidence="5">Amino-acid biosynthesis; L-arginine biosynthesis; N(2)-acetyl-L-ornithine from L-glutamate: step 3/4.</text>
</comment>
<dbReference type="GO" id="GO:0051287">
    <property type="term" value="F:NAD binding"/>
    <property type="evidence" value="ECO:0007669"/>
    <property type="project" value="InterPro"/>
</dbReference>
<dbReference type="UniPathway" id="UPA00068">
    <property type="reaction ID" value="UER00108"/>
</dbReference>
<dbReference type="InterPro" id="IPR000534">
    <property type="entry name" value="Semialdehyde_DH_NAD-bd"/>
</dbReference>
<dbReference type="GO" id="GO:0003942">
    <property type="term" value="F:N-acetyl-gamma-glutamyl-phosphate reductase activity"/>
    <property type="evidence" value="ECO:0007669"/>
    <property type="project" value="UniProtKB-UniRule"/>
</dbReference>
<dbReference type="AlphaFoldDB" id="A0A1H0TKX6"/>
<keyword evidence="3 5" id="KW-0521">NADP</keyword>
<dbReference type="NCBIfam" id="TIGR01850">
    <property type="entry name" value="argC"/>
    <property type="match status" value="1"/>
</dbReference>
<evidence type="ECO:0000256" key="6">
    <source>
        <dbReference type="PROSITE-ProRule" id="PRU10010"/>
    </source>
</evidence>
<keyword evidence="2 5" id="KW-0028">Amino-acid biosynthesis</keyword>
<dbReference type="EMBL" id="FNJM01000007">
    <property type="protein sequence ID" value="SDP54649.1"/>
    <property type="molecule type" value="Genomic_DNA"/>
</dbReference>
<evidence type="ECO:0000256" key="3">
    <source>
        <dbReference type="ARBA" id="ARBA00022857"/>
    </source>
</evidence>
<dbReference type="PANTHER" id="PTHR32338:SF10">
    <property type="entry name" value="N-ACETYL-GAMMA-GLUTAMYL-PHOSPHATE REDUCTASE, CHLOROPLASTIC-RELATED"/>
    <property type="match status" value="1"/>
</dbReference>
<dbReference type="Pfam" id="PF22698">
    <property type="entry name" value="Semialdhyde_dhC_1"/>
    <property type="match status" value="2"/>
</dbReference>
<feature type="active site" evidence="5 6">
    <location>
        <position position="148"/>
    </location>
</feature>
<dbReference type="SUPFAM" id="SSF55347">
    <property type="entry name" value="Glyceraldehyde-3-phosphate dehydrogenase-like, C-terminal domain"/>
    <property type="match status" value="1"/>
</dbReference>
<feature type="domain" description="Semialdehyde dehydrogenase NAD-binding" evidence="7">
    <location>
        <begin position="3"/>
        <end position="140"/>
    </location>
</feature>
<dbReference type="Gene3D" id="3.30.360.10">
    <property type="entry name" value="Dihydrodipicolinate Reductase, domain 2"/>
    <property type="match status" value="1"/>
</dbReference>
<dbReference type="SMART" id="SM00859">
    <property type="entry name" value="Semialdhyde_dh"/>
    <property type="match status" value="1"/>
</dbReference>
<keyword evidence="5" id="KW-0963">Cytoplasm</keyword>
<comment type="catalytic activity">
    <reaction evidence="5">
        <text>N-acetyl-L-glutamate 5-semialdehyde + phosphate + NADP(+) = N-acetyl-L-glutamyl 5-phosphate + NADPH + H(+)</text>
        <dbReference type="Rhea" id="RHEA:21588"/>
        <dbReference type="ChEBI" id="CHEBI:15378"/>
        <dbReference type="ChEBI" id="CHEBI:29123"/>
        <dbReference type="ChEBI" id="CHEBI:43474"/>
        <dbReference type="ChEBI" id="CHEBI:57783"/>
        <dbReference type="ChEBI" id="CHEBI:57936"/>
        <dbReference type="ChEBI" id="CHEBI:58349"/>
        <dbReference type="EC" id="1.2.1.38"/>
    </reaction>
</comment>
<evidence type="ECO:0000256" key="5">
    <source>
        <dbReference type="HAMAP-Rule" id="MF_00150"/>
    </source>
</evidence>
<evidence type="ECO:0000313" key="8">
    <source>
        <dbReference type="EMBL" id="SDP54649.1"/>
    </source>
</evidence>
<keyword evidence="1 5" id="KW-0055">Arginine biosynthesis</keyword>
<dbReference type="STRING" id="94869.SAMN04488529_107107"/>
<name>A0A1H0TKX6_9CLOT</name>
<gene>
    <name evidence="5" type="primary">argC</name>
    <name evidence="8" type="ORF">SAMN04488529_107107</name>
</gene>
<dbReference type="GO" id="GO:0005737">
    <property type="term" value="C:cytoplasm"/>
    <property type="evidence" value="ECO:0007669"/>
    <property type="project" value="UniProtKB-SubCell"/>
</dbReference>
<sequence length="374" mass="41526">MFKVGIIGATGYVGCELLRILINHPSVEVTAISSISFEGEEFSSIYKSFYKMTDLICKNKSDVIEKCEVIFTALPHGLSEDIANECLAANKICIDLGADFRLTREDEYKQWYGKEFFHKELHSKSIYGLPELNRDKIKTCKIIANPGCYPTSIELGLLPLLKNGLIDGKNIICDSKSGVTGAGRGLSQKTHAAQLNGDFAPYAVGSHRHIPEIEEILGTIAKEKINVTFTPHLLPINRGIISTIYTTPKKELMSYKFNSNIDISQKISSDKITYKEIKSDKIDLEEIYKLYCETYKNEPFTHVLPIGETASIKNVAFTNNCHISLHLNHRCDGIIVVSAIDNMIKGAAGQAIQNMNIILGINETEGLNFIAPAF</sequence>
<dbReference type="InterPro" id="IPR036291">
    <property type="entry name" value="NAD(P)-bd_dom_sf"/>
</dbReference>
<protein>
    <recommendedName>
        <fullName evidence="5">N-acetyl-gamma-glutamyl-phosphate reductase</fullName>
        <shortName evidence="5">AGPR</shortName>
        <ecNumber evidence="5">1.2.1.38</ecNumber>
    </recommendedName>
    <alternativeName>
        <fullName evidence="5">N-acetyl-glutamate semialdehyde dehydrogenase</fullName>
        <shortName evidence="5">NAGSA dehydrogenase</shortName>
    </alternativeName>
</protein>
<dbReference type="GO" id="GO:0070401">
    <property type="term" value="F:NADP+ binding"/>
    <property type="evidence" value="ECO:0007669"/>
    <property type="project" value="InterPro"/>
</dbReference>
<dbReference type="InterPro" id="IPR023013">
    <property type="entry name" value="AGPR_AS"/>
</dbReference>
<evidence type="ECO:0000256" key="1">
    <source>
        <dbReference type="ARBA" id="ARBA00022571"/>
    </source>
</evidence>
<comment type="function">
    <text evidence="5">Catalyzes the NADPH-dependent reduction of N-acetyl-5-glutamyl phosphate to yield N-acetyl-L-glutamate 5-semialdehyde.</text>
</comment>
<organism evidence="8 9">
    <name type="scientific">Clostridium gasigenes</name>
    <dbReference type="NCBI Taxonomy" id="94869"/>
    <lineage>
        <taxon>Bacteria</taxon>
        <taxon>Bacillati</taxon>
        <taxon>Bacillota</taxon>
        <taxon>Clostridia</taxon>
        <taxon>Eubacteriales</taxon>
        <taxon>Clostridiaceae</taxon>
        <taxon>Clostridium</taxon>
    </lineage>
</organism>
<keyword evidence="9" id="KW-1185">Reference proteome</keyword>
<dbReference type="OrthoDB" id="9801289at2"/>
<proteinExistence type="inferred from homology"/>
<dbReference type="CDD" id="cd23934">
    <property type="entry name" value="AGPR_1_C"/>
    <property type="match status" value="1"/>
</dbReference>
<dbReference type="InterPro" id="IPR050085">
    <property type="entry name" value="AGPR"/>
</dbReference>
<dbReference type="Gene3D" id="3.40.50.720">
    <property type="entry name" value="NAD(P)-binding Rossmann-like Domain"/>
    <property type="match status" value="1"/>
</dbReference>
<dbReference type="HAMAP" id="MF_00150">
    <property type="entry name" value="ArgC_type1"/>
    <property type="match status" value="1"/>
</dbReference>
<comment type="similarity">
    <text evidence="5">Belongs to the NAGSA dehydrogenase family. Type 1 subfamily.</text>
</comment>
<keyword evidence="4 5" id="KW-0560">Oxidoreductase</keyword>
<dbReference type="GO" id="GO:0006526">
    <property type="term" value="P:L-arginine biosynthetic process"/>
    <property type="evidence" value="ECO:0007669"/>
    <property type="project" value="UniProtKB-UniRule"/>
</dbReference>
<dbReference type="EC" id="1.2.1.38" evidence="5"/>
<comment type="subcellular location">
    <subcellularLocation>
        <location evidence="5">Cytoplasm</location>
    </subcellularLocation>
</comment>
<evidence type="ECO:0000313" key="9">
    <source>
        <dbReference type="Proteomes" id="UP000198597"/>
    </source>
</evidence>
<dbReference type="InterPro" id="IPR058924">
    <property type="entry name" value="AGPR_dimerisation_dom"/>
</dbReference>
<dbReference type="InterPro" id="IPR000706">
    <property type="entry name" value="AGPR_type-1"/>
</dbReference>
<accession>A0A1H0TKX6</accession>
<dbReference type="CDD" id="cd17895">
    <property type="entry name" value="AGPR_1_N"/>
    <property type="match status" value="1"/>
</dbReference>
<dbReference type="SUPFAM" id="SSF51735">
    <property type="entry name" value="NAD(P)-binding Rossmann-fold domains"/>
    <property type="match status" value="1"/>
</dbReference>
<dbReference type="Proteomes" id="UP000198597">
    <property type="component" value="Unassembled WGS sequence"/>
</dbReference>
<dbReference type="RefSeq" id="WP_089970376.1">
    <property type="nucleotide sequence ID" value="NZ_FNJM01000007.1"/>
</dbReference>
<evidence type="ECO:0000256" key="2">
    <source>
        <dbReference type="ARBA" id="ARBA00022605"/>
    </source>
</evidence>
<reference evidence="8 9" key="1">
    <citation type="submission" date="2016-10" db="EMBL/GenBank/DDBJ databases">
        <authorList>
            <person name="de Groot N.N."/>
        </authorList>
    </citation>
    <scope>NUCLEOTIDE SEQUENCE [LARGE SCALE GENOMIC DNA]</scope>
    <source>
        <strain evidence="8 9">DSM 12272</strain>
    </source>
</reference>
<evidence type="ECO:0000256" key="4">
    <source>
        <dbReference type="ARBA" id="ARBA00023002"/>
    </source>
</evidence>
<dbReference type="PANTHER" id="PTHR32338">
    <property type="entry name" value="N-ACETYL-GAMMA-GLUTAMYL-PHOSPHATE REDUCTASE, CHLOROPLASTIC-RELATED-RELATED"/>
    <property type="match status" value="1"/>
</dbReference>
<evidence type="ECO:0000259" key="7">
    <source>
        <dbReference type="SMART" id="SM00859"/>
    </source>
</evidence>
<dbReference type="PROSITE" id="PS01224">
    <property type="entry name" value="ARGC"/>
    <property type="match status" value="1"/>
</dbReference>
<dbReference type="Pfam" id="PF01118">
    <property type="entry name" value="Semialdhyde_dh"/>
    <property type="match status" value="1"/>
</dbReference>